<proteinExistence type="predicted"/>
<sequence length="146" mass="16938">MKKPATDVLFQEESTYKDMLLRKSVKMRVMETVAFVLGMLILAQILPSNNTAFKVLAFAIAIAVVGLAPFLYRSMLRPVYKLTKTHLIITMSGKETSYPLSEVEQIYEGRHLYRVGGKRESLMVSREFLKHLNERLFYYNKANKRR</sequence>
<keyword evidence="3" id="KW-1185">Reference proteome</keyword>
<keyword evidence="1" id="KW-1133">Transmembrane helix</keyword>
<dbReference type="RefSeq" id="WP_092270949.1">
    <property type="nucleotide sequence ID" value="NZ_BJOE01000007.1"/>
</dbReference>
<feature type="transmembrane region" description="Helical" evidence="1">
    <location>
        <begin position="52"/>
        <end position="72"/>
    </location>
</feature>
<dbReference type="EMBL" id="FORT01000010">
    <property type="protein sequence ID" value="SFK25388.1"/>
    <property type="molecule type" value="Genomic_DNA"/>
</dbReference>
<protein>
    <recommendedName>
        <fullName evidence="4">YcxB-like protein</fullName>
    </recommendedName>
</protein>
<gene>
    <name evidence="2" type="ORF">SAMN05518846_110175</name>
</gene>
<keyword evidence="1" id="KW-0472">Membrane</keyword>
<feature type="transmembrane region" description="Helical" evidence="1">
    <location>
        <begin position="29"/>
        <end position="46"/>
    </location>
</feature>
<dbReference type="STRING" id="1884381.SAMN05518846_110175"/>
<reference evidence="3" key="1">
    <citation type="submission" date="2016-10" db="EMBL/GenBank/DDBJ databases">
        <authorList>
            <person name="Varghese N."/>
            <person name="Submissions S."/>
        </authorList>
    </citation>
    <scope>NUCLEOTIDE SEQUENCE [LARGE SCALE GENOMIC DNA]</scope>
    <source>
        <strain evidence="3">OK042</strain>
    </source>
</reference>
<evidence type="ECO:0000313" key="3">
    <source>
        <dbReference type="Proteomes" id="UP000198915"/>
    </source>
</evidence>
<dbReference type="Proteomes" id="UP000198915">
    <property type="component" value="Unassembled WGS sequence"/>
</dbReference>
<evidence type="ECO:0000256" key="1">
    <source>
        <dbReference type="SAM" id="Phobius"/>
    </source>
</evidence>
<keyword evidence="1" id="KW-0812">Transmembrane</keyword>
<accession>A0A1I3Y0N0</accession>
<evidence type="ECO:0008006" key="4">
    <source>
        <dbReference type="Google" id="ProtNLM"/>
    </source>
</evidence>
<evidence type="ECO:0000313" key="2">
    <source>
        <dbReference type="EMBL" id="SFK25388.1"/>
    </source>
</evidence>
<dbReference type="AlphaFoldDB" id="A0A1I3Y0N0"/>
<name>A0A1I3Y0N0_9BACL</name>
<organism evidence="2 3">
    <name type="scientific">Brevibacillus centrosporus</name>
    <dbReference type="NCBI Taxonomy" id="54910"/>
    <lineage>
        <taxon>Bacteria</taxon>
        <taxon>Bacillati</taxon>
        <taxon>Bacillota</taxon>
        <taxon>Bacilli</taxon>
        <taxon>Bacillales</taxon>
        <taxon>Paenibacillaceae</taxon>
        <taxon>Brevibacillus</taxon>
    </lineage>
</organism>